<dbReference type="EMBL" id="AMBO01000247">
    <property type="protein sequence ID" value="EKD03468.1"/>
    <property type="molecule type" value="Genomic_DNA"/>
</dbReference>
<gene>
    <name evidence="2" type="ORF">A1Q2_02186</name>
</gene>
<reference evidence="2 3" key="1">
    <citation type="journal article" date="2012" name="Eukaryot. Cell">
        <title>Genome sequence of the Trichosporon asahii environmental strain CBS 8904.</title>
        <authorList>
            <person name="Yang R.Y."/>
            <person name="Li H.T."/>
            <person name="Zhu H."/>
            <person name="Zhou G.P."/>
            <person name="Wang M."/>
            <person name="Wang L."/>
        </authorList>
    </citation>
    <scope>NUCLEOTIDE SEQUENCE [LARGE SCALE GENOMIC DNA]</scope>
    <source>
        <strain evidence="2 3">CBS 8904</strain>
    </source>
</reference>
<evidence type="ECO:0000256" key="1">
    <source>
        <dbReference type="SAM" id="MobiDB-lite"/>
    </source>
</evidence>
<evidence type="ECO:0000313" key="3">
    <source>
        <dbReference type="Proteomes" id="UP000006757"/>
    </source>
</evidence>
<dbReference type="OrthoDB" id="2565981at2759"/>
<sequence>MRSDRPFPFELVTLVASFASPGTVANLTRLSRDINRVLTPQLYRRLVITRANVDKLFLGLPRRAELHAGRKPGSRQAFKEEARALRDKFPDIFDEYEAEERAMGAGGENATANGASPAVATQPLAGNAAPPAAAAEDDDDNRVLTPQLYRRLVITRANVDKLFLGLPRRAELHAGRKPGSRQAFKEEARALRDKFPDIFDEYEAEERAMGAGGENATANGASPAVATQPLAGNAAPPAAAAEDDDDSDEDSDASFVASDSDSEEEFFEDTDDDIMYAGGVEASLDAETDDELAPPFAEIQAASASCTWERRLELFRHTESITFVQIPGWEFASDLVYAVETMDPNLCPPGGARTYRQRLNQAAERSRRAAWEYWDAYDGPVIFSSVQKVAFSSRVLQQRQLYRLRAAFESPAFMQPRHACLTIPSRFDVAAHFRRSIARRVAQITREQVLRVPESWRAARDDPTARIRRMLPPTLESFTVHNLKHGGYTPTPPVWSQRRWGERKPCIPMCGGLGTRNRMFYTPTAEEPDLADAIVATRMGIPQDEAFPETAPNPQSWEFIGPMPHSTVERVHALLARPENAPEYGDLTPGEFDPGDLERAHADLNAAEVAEDAATRYARAALLAARDNYLRAVTELEPAIGAALAGLESEADHWREKREKALRDVRAYKGKSAERQKQLLERHHEVDAYAEDAQRDAERLDSVAIAGMARGFRAQHPELASLDTYLGQHEQLLAAREAERTATERREVCLDRVQRAQAASARYRRARRLQELEEKYGRREEDVTFLSEERVAPCEVCGEKNKVDGDLHEIIAKAHNVVL</sequence>
<dbReference type="Proteomes" id="UP000006757">
    <property type="component" value="Unassembled WGS sequence"/>
</dbReference>
<feature type="compositionally biased region" description="Acidic residues" evidence="1">
    <location>
        <begin position="241"/>
        <end position="252"/>
    </location>
</feature>
<protein>
    <submittedName>
        <fullName evidence="2">Uncharacterized protein</fullName>
    </submittedName>
</protein>
<organism evidence="2 3">
    <name type="scientific">Trichosporon asahii var. asahii (strain CBS 8904)</name>
    <name type="common">Yeast</name>
    <dbReference type="NCBI Taxonomy" id="1220162"/>
    <lineage>
        <taxon>Eukaryota</taxon>
        <taxon>Fungi</taxon>
        <taxon>Dikarya</taxon>
        <taxon>Basidiomycota</taxon>
        <taxon>Agaricomycotina</taxon>
        <taxon>Tremellomycetes</taxon>
        <taxon>Trichosporonales</taxon>
        <taxon>Trichosporonaceae</taxon>
        <taxon>Trichosporon</taxon>
    </lineage>
</organism>
<name>K1W3J9_TRIAC</name>
<comment type="caution">
    <text evidence="2">The sequence shown here is derived from an EMBL/GenBank/DDBJ whole genome shotgun (WGS) entry which is preliminary data.</text>
</comment>
<feature type="region of interest" description="Disordered" evidence="1">
    <location>
        <begin position="227"/>
        <end position="267"/>
    </location>
</feature>
<dbReference type="HOGENOM" id="CLU_396996_0_0_1"/>
<keyword evidence="3" id="KW-1185">Reference proteome</keyword>
<dbReference type="InParanoid" id="K1W3J9"/>
<proteinExistence type="predicted"/>
<evidence type="ECO:0000313" key="2">
    <source>
        <dbReference type="EMBL" id="EKD03468.1"/>
    </source>
</evidence>
<accession>K1W3J9</accession>
<feature type="region of interest" description="Disordered" evidence="1">
    <location>
        <begin position="121"/>
        <end position="140"/>
    </location>
</feature>
<dbReference type="AlphaFoldDB" id="K1W3J9"/>